<dbReference type="SUPFAM" id="SSF53784">
    <property type="entry name" value="Phosphofructokinase"/>
    <property type="match status" value="1"/>
</dbReference>
<reference evidence="2" key="1">
    <citation type="journal article" date="2013" name="Nature">
        <title>Draft genome of the wheat A-genome progenitor Triticum urartu.</title>
        <authorList>
            <person name="Ling H.Q."/>
            <person name="Zhao S."/>
            <person name="Liu D."/>
            <person name="Wang J."/>
            <person name="Sun H."/>
            <person name="Zhang C."/>
            <person name="Fan H."/>
            <person name="Li D."/>
            <person name="Dong L."/>
            <person name="Tao Y."/>
            <person name="Gao C."/>
            <person name="Wu H."/>
            <person name="Li Y."/>
            <person name="Cui Y."/>
            <person name="Guo X."/>
            <person name="Zheng S."/>
            <person name="Wang B."/>
            <person name="Yu K."/>
            <person name="Liang Q."/>
            <person name="Yang W."/>
            <person name="Lou X."/>
            <person name="Chen J."/>
            <person name="Feng M."/>
            <person name="Jian J."/>
            <person name="Zhang X."/>
            <person name="Luo G."/>
            <person name="Jiang Y."/>
            <person name="Liu J."/>
            <person name="Wang Z."/>
            <person name="Sha Y."/>
            <person name="Zhang B."/>
            <person name="Wu H."/>
            <person name="Tang D."/>
            <person name="Shen Q."/>
            <person name="Xue P."/>
            <person name="Zou S."/>
            <person name="Wang X."/>
            <person name="Liu X."/>
            <person name="Wang F."/>
            <person name="Yang Y."/>
            <person name="An X."/>
            <person name="Dong Z."/>
            <person name="Zhang K."/>
            <person name="Zhang X."/>
            <person name="Luo M.C."/>
            <person name="Dvorak J."/>
            <person name="Tong Y."/>
            <person name="Wang J."/>
            <person name="Yang H."/>
            <person name="Li Z."/>
            <person name="Wang D."/>
            <person name="Zhang A."/>
            <person name="Wang J."/>
        </authorList>
    </citation>
    <scope>NUCLEOTIDE SEQUENCE</scope>
    <source>
        <strain evidence="2">cv. G1812</strain>
    </source>
</reference>
<dbReference type="AlphaFoldDB" id="A0A8R7UTX4"/>
<keyword evidence="2" id="KW-1185">Reference proteome</keyword>
<protein>
    <submittedName>
        <fullName evidence="1">Uncharacterized protein</fullName>
    </submittedName>
</protein>
<organism evidence="1 2">
    <name type="scientific">Triticum urartu</name>
    <name type="common">Red wild einkorn</name>
    <name type="synonym">Crithodium urartu</name>
    <dbReference type="NCBI Taxonomy" id="4572"/>
    <lineage>
        <taxon>Eukaryota</taxon>
        <taxon>Viridiplantae</taxon>
        <taxon>Streptophyta</taxon>
        <taxon>Embryophyta</taxon>
        <taxon>Tracheophyta</taxon>
        <taxon>Spermatophyta</taxon>
        <taxon>Magnoliopsida</taxon>
        <taxon>Liliopsida</taxon>
        <taxon>Poales</taxon>
        <taxon>Poaceae</taxon>
        <taxon>BOP clade</taxon>
        <taxon>Pooideae</taxon>
        <taxon>Triticodae</taxon>
        <taxon>Triticeae</taxon>
        <taxon>Triticinae</taxon>
        <taxon>Triticum</taxon>
    </lineage>
</organism>
<sequence>MVSFEDIHYRDPKKLGQRHRHHRQGVWVSNCSGVCSVGNRCDTCAVVNIVDGIGLVKLMGRSTGHITLHATLSSLRC</sequence>
<reference evidence="1" key="3">
    <citation type="submission" date="2022-06" db="UniProtKB">
        <authorList>
            <consortium name="EnsemblPlants"/>
        </authorList>
    </citation>
    <scope>IDENTIFICATION</scope>
</reference>
<dbReference type="Gramene" id="TuG1812G0600001591.01.T01">
    <property type="protein sequence ID" value="TuG1812G0600001591.01.T01.cds395001"/>
    <property type="gene ID" value="TuG1812G0600001591.01"/>
</dbReference>
<evidence type="ECO:0000313" key="2">
    <source>
        <dbReference type="Proteomes" id="UP000015106"/>
    </source>
</evidence>
<dbReference type="GO" id="GO:0003872">
    <property type="term" value="F:6-phosphofructokinase activity"/>
    <property type="evidence" value="ECO:0007669"/>
    <property type="project" value="InterPro"/>
</dbReference>
<reference evidence="1" key="2">
    <citation type="submission" date="2018-03" db="EMBL/GenBank/DDBJ databases">
        <title>The Triticum urartu genome reveals the dynamic nature of wheat genome evolution.</title>
        <authorList>
            <person name="Ling H."/>
            <person name="Ma B."/>
            <person name="Shi X."/>
            <person name="Liu H."/>
            <person name="Dong L."/>
            <person name="Sun H."/>
            <person name="Cao Y."/>
            <person name="Gao Q."/>
            <person name="Zheng S."/>
            <person name="Li Y."/>
            <person name="Yu Y."/>
            <person name="Du H."/>
            <person name="Qi M."/>
            <person name="Li Y."/>
            <person name="Yu H."/>
            <person name="Cui Y."/>
            <person name="Wang N."/>
            <person name="Chen C."/>
            <person name="Wu H."/>
            <person name="Zhao Y."/>
            <person name="Zhang J."/>
            <person name="Li Y."/>
            <person name="Zhou W."/>
            <person name="Zhang B."/>
            <person name="Hu W."/>
            <person name="Eijk M."/>
            <person name="Tang J."/>
            <person name="Witsenboer H."/>
            <person name="Zhao S."/>
            <person name="Li Z."/>
            <person name="Zhang A."/>
            <person name="Wang D."/>
            <person name="Liang C."/>
        </authorList>
    </citation>
    <scope>NUCLEOTIDE SEQUENCE [LARGE SCALE GENOMIC DNA]</scope>
    <source>
        <strain evidence="1">cv. G1812</strain>
    </source>
</reference>
<proteinExistence type="predicted"/>
<evidence type="ECO:0000313" key="1">
    <source>
        <dbReference type="EnsemblPlants" id="TuG1812G0600001591.01.T01.cds395001"/>
    </source>
</evidence>
<dbReference type="Proteomes" id="UP000015106">
    <property type="component" value="Chromosome 6"/>
</dbReference>
<dbReference type="EnsemblPlants" id="TuG1812G0600001591.01.T01">
    <property type="protein sequence ID" value="TuG1812G0600001591.01.T01.cds395001"/>
    <property type="gene ID" value="TuG1812G0600001591.01"/>
</dbReference>
<accession>A0A8R7UTX4</accession>
<name>A0A8R7UTX4_TRIUA</name>
<dbReference type="InterPro" id="IPR035966">
    <property type="entry name" value="PKF_sf"/>
</dbReference>